<dbReference type="EMBL" id="BARW01002331">
    <property type="protein sequence ID" value="GAI70406.1"/>
    <property type="molecule type" value="Genomic_DNA"/>
</dbReference>
<dbReference type="AlphaFoldDB" id="X1RTX5"/>
<proteinExistence type="predicted"/>
<accession>X1RTX5</accession>
<gene>
    <name evidence="1" type="ORF">S12H4_06580</name>
</gene>
<dbReference type="GO" id="GO:0006488">
    <property type="term" value="P:dolichol-linked oligosaccharide biosynthetic process"/>
    <property type="evidence" value="ECO:0007669"/>
    <property type="project" value="InterPro"/>
</dbReference>
<protein>
    <recommendedName>
        <fullName evidence="2">UDP-N-acetylglucosamine--LPS N-acetylglucosamine transferase</fullName>
    </recommendedName>
</protein>
<organism evidence="1">
    <name type="scientific">marine sediment metagenome</name>
    <dbReference type="NCBI Taxonomy" id="412755"/>
    <lineage>
        <taxon>unclassified sequences</taxon>
        <taxon>metagenomes</taxon>
        <taxon>ecological metagenomes</taxon>
    </lineage>
</organism>
<name>X1RTX5_9ZZZZ</name>
<evidence type="ECO:0008006" key="2">
    <source>
        <dbReference type="Google" id="ProtNLM"/>
    </source>
</evidence>
<sequence>MAYVTVSEMYRADVADEQFYVVNDATRWNYLSLLKLALRLAVIILRERPDVVISTGAAPGYLAIRLAKLLTRARTIWLDSIAETNDLSLSGIKGRRYADLWLTQWPELAQTNGPDYKGNVL</sequence>
<reference evidence="1" key="1">
    <citation type="journal article" date="2014" name="Front. Microbiol.">
        <title>High frequency of phylogenetically diverse reductive dehalogenase-homologous genes in deep subseafloor sedimentary metagenomes.</title>
        <authorList>
            <person name="Kawai M."/>
            <person name="Futagami T."/>
            <person name="Toyoda A."/>
            <person name="Takaki Y."/>
            <person name="Nishi S."/>
            <person name="Hori S."/>
            <person name="Arai W."/>
            <person name="Tsubouchi T."/>
            <person name="Morono Y."/>
            <person name="Uchiyama I."/>
            <person name="Ito T."/>
            <person name="Fujiyama A."/>
            <person name="Inagaki F."/>
            <person name="Takami H."/>
        </authorList>
    </citation>
    <scope>NUCLEOTIDE SEQUENCE</scope>
    <source>
        <strain evidence="1">Expedition CK06-06</strain>
    </source>
</reference>
<evidence type="ECO:0000313" key="1">
    <source>
        <dbReference type="EMBL" id="GAI70406.1"/>
    </source>
</evidence>
<comment type="caution">
    <text evidence="1">The sequence shown here is derived from an EMBL/GenBank/DDBJ whole genome shotgun (WGS) entry which is preliminary data.</text>
</comment>
<dbReference type="InterPro" id="IPR013969">
    <property type="entry name" value="Oligosacch_biosynth_Alg14"/>
</dbReference>
<dbReference type="SUPFAM" id="SSF53756">
    <property type="entry name" value="UDP-Glycosyltransferase/glycogen phosphorylase"/>
    <property type="match status" value="1"/>
</dbReference>
<dbReference type="Gene3D" id="3.40.50.2000">
    <property type="entry name" value="Glycogen Phosphorylase B"/>
    <property type="match status" value="1"/>
</dbReference>
<dbReference type="Pfam" id="PF08660">
    <property type="entry name" value="Alg14"/>
    <property type="match status" value="1"/>
</dbReference>